<keyword evidence="6" id="KW-0720">Serine protease</keyword>
<evidence type="ECO:0000256" key="5">
    <source>
        <dbReference type="ARBA" id="ARBA00022801"/>
    </source>
</evidence>
<dbReference type="Gene3D" id="2.40.10.120">
    <property type="match status" value="1"/>
</dbReference>
<dbReference type="InterPro" id="IPR009003">
    <property type="entry name" value="Peptidase_S1_PA"/>
</dbReference>
<dbReference type="AlphaFoldDB" id="A0A556QLD1"/>
<evidence type="ECO:0000256" key="4">
    <source>
        <dbReference type="ARBA" id="ARBA00022737"/>
    </source>
</evidence>
<dbReference type="InterPro" id="IPR001478">
    <property type="entry name" value="PDZ"/>
</dbReference>
<dbReference type="EMBL" id="VMBG01000002">
    <property type="protein sequence ID" value="TSJ77444.1"/>
    <property type="molecule type" value="Genomic_DNA"/>
</dbReference>
<evidence type="ECO:0000256" key="7">
    <source>
        <dbReference type="PIRSR" id="PIRSR611782-1"/>
    </source>
</evidence>
<dbReference type="RefSeq" id="WP_144353847.1">
    <property type="nucleotide sequence ID" value="NZ_CBCRVV010000008.1"/>
</dbReference>
<feature type="active site" description="Charge relay system" evidence="7">
    <location>
        <position position="119"/>
    </location>
</feature>
<comment type="similarity">
    <text evidence="1">Belongs to the peptidase S1C family.</text>
</comment>
<dbReference type="GO" id="GO:0004252">
    <property type="term" value="F:serine-type endopeptidase activity"/>
    <property type="evidence" value="ECO:0007669"/>
    <property type="project" value="InterPro"/>
</dbReference>
<evidence type="ECO:0000256" key="2">
    <source>
        <dbReference type="ARBA" id="ARBA00022670"/>
    </source>
</evidence>
<feature type="active site" description="Charge relay system" evidence="7">
    <location>
        <position position="229"/>
    </location>
</feature>
<feature type="binding site" evidence="8">
    <location>
        <begin position="284"/>
        <end position="288"/>
    </location>
    <ligand>
        <name>substrate</name>
    </ligand>
</feature>
<evidence type="ECO:0000256" key="1">
    <source>
        <dbReference type="ARBA" id="ARBA00010541"/>
    </source>
</evidence>
<reference evidence="11 12" key="1">
    <citation type="submission" date="2019-07" db="EMBL/GenBank/DDBJ databases">
        <title>Description of 53C-WASEF.</title>
        <authorList>
            <person name="Pitt A."/>
            <person name="Hahn M.W."/>
        </authorList>
    </citation>
    <scope>NUCLEOTIDE SEQUENCE [LARGE SCALE GENOMIC DNA]</scope>
    <source>
        <strain evidence="11 12">53C-WASEF</strain>
    </source>
</reference>
<evidence type="ECO:0000313" key="12">
    <source>
        <dbReference type="Proteomes" id="UP000315648"/>
    </source>
</evidence>
<name>A0A556QLD1_9BACT</name>
<dbReference type="Pfam" id="PF13365">
    <property type="entry name" value="Trypsin_2"/>
    <property type="match status" value="1"/>
</dbReference>
<sequence>MKTKFLSRAVAASLAVSLFSIASAQEKPSAPKPDIKFDSSAIGDGGGRLVTSYADVVEPVQKAVVSVYSTKTIRERVRIDPMLRQFFGNQVPSERESKQKGLGSGVIVSPNGYILTNNHVVADADELKVLLADGREFVARVIGTDEKTDVAVIKIESEGLPVLSLADSDKLRVGDIVFAVGNPLGVGQTVTMGIVSATGRNDVGILANDQIGGYENFIQTDASINQGNSGGALVDAKGRLVGLNSAILSSSGGSIGIGFAVPTNLAVSILNSLIATGKVQRGYLGVAGQNLDPKLAESLGVPATTKGVAISDVVKDSPAAAAGLKRNDIITKVDNRVVDSQLTLRLNVSQIVPGTEVGVTVLRDGKEKGFKVKLGSLDEQAGTSNEIIPGVTVKTLDDELRNQFKLDRRVETGVVITAIDDNSPYAEILVPGLLIVEINRKPVTDVQSAAAAIKPGLNALLVQYRGVLRYVTINVKK</sequence>
<dbReference type="SUPFAM" id="SSF50494">
    <property type="entry name" value="Trypsin-like serine proteases"/>
    <property type="match status" value="1"/>
</dbReference>
<keyword evidence="5" id="KW-0378">Hydrolase</keyword>
<dbReference type="GO" id="GO:0006508">
    <property type="term" value="P:proteolysis"/>
    <property type="evidence" value="ECO:0007669"/>
    <property type="project" value="UniProtKB-KW"/>
</dbReference>
<dbReference type="Pfam" id="PF13180">
    <property type="entry name" value="PDZ_2"/>
    <property type="match status" value="1"/>
</dbReference>
<dbReference type="PRINTS" id="PR00834">
    <property type="entry name" value="PROTEASES2C"/>
</dbReference>
<keyword evidence="4" id="KW-0677">Repeat</keyword>
<dbReference type="PROSITE" id="PS50106">
    <property type="entry name" value="PDZ"/>
    <property type="match status" value="1"/>
</dbReference>
<evidence type="ECO:0000256" key="3">
    <source>
        <dbReference type="ARBA" id="ARBA00022729"/>
    </source>
</evidence>
<dbReference type="PANTHER" id="PTHR22939">
    <property type="entry name" value="SERINE PROTEASE FAMILY S1C HTRA-RELATED"/>
    <property type="match status" value="1"/>
</dbReference>
<dbReference type="Proteomes" id="UP000315648">
    <property type="component" value="Unassembled WGS sequence"/>
</dbReference>
<evidence type="ECO:0000256" key="6">
    <source>
        <dbReference type="ARBA" id="ARBA00022825"/>
    </source>
</evidence>
<evidence type="ECO:0000313" key="11">
    <source>
        <dbReference type="EMBL" id="TSJ77444.1"/>
    </source>
</evidence>
<feature type="domain" description="PDZ" evidence="10">
    <location>
        <begin position="273"/>
        <end position="340"/>
    </location>
</feature>
<dbReference type="PANTHER" id="PTHR22939:SF129">
    <property type="entry name" value="SERINE PROTEASE HTRA2, MITOCHONDRIAL"/>
    <property type="match status" value="1"/>
</dbReference>
<dbReference type="NCBIfam" id="TIGR02037">
    <property type="entry name" value="degP_htrA_DO"/>
    <property type="match status" value="1"/>
</dbReference>
<feature type="binding site" evidence="8">
    <location>
        <position position="149"/>
    </location>
    <ligand>
        <name>substrate</name>
    </ligand>
</feature>
<evidence type="ECO:0000259" key="10">
    <source>
        <dbReference type="PROSITE" id="PS50106"/>
    </source>
</evidence>
<evidence type="ECO:0000256" key="8">
    <source>
        <dbReference type="PIRSR" id="PIRSR611782-2"/>
    </source>
</evidence>
<gene>
    <name evidence="11" type="ORF">FPL22_15255</name>
</gene>
<accession>A0A556QLD1</accession>
<dbReference type="SMART" id="SM00228">
    <property type="entry name" value="PDZ"/>
    <property type="match status" value="2"/>
</dbReference>
<feature type="chain" id="PRO_5021830856" evidence="9">
    <location>
        <begin position="25"/>
        <end position="477"/>
    </location>
</feature>
<keyword evidence="2" id="KW-0645">Protease</keyword>
<feature type="signal peptide" evidence="9">
    <location>
        <begin position="1"/>
        <end position="24"/>
    </location>
</feature>
<dbReference type="OrthoDB" id="9758917at2"/>
<dbReference type="InterPro" id="IPR011782">
    <property type="entry name" value="Pept_S1C_Do"/>
</dbReference>
<dbReference type="InterPro" id="IPR001940">
    <property type="entry name" value="Peptidase_S1C"/>
</dbReference>
<dbReference type="InterPro" id="IPR036034">
    <property type="entry name" value="PDZ_sf"/>
</dbReference>
<dbReference type="Gene3D" id="2.30.42.10">
    <property type="match status" value="2"/>
</dbReference>
<keyword evidence="12" id="KW-1185">Reference proteome</keyword>
<comment type="caution">
    <text evidence="11">The sequence shown here is derived from an EMBL/GenBank/DDBJ whole genome shotgun (WGS) entry which is preliminary data.</text>
</comment>
<keyword evidence="3 9" id="KW-0732">Signal</keyword>
<feature type="active site" description="Charge relay system" evidence="7">
    <location>
        <position position="149"/>
    </location>
</feature>
<protein>
    <submittedName>
        <fullName evidence="11">Do family serine endopeptidase</fullName>
    </submittedName>
</protein>
<feature type="binding site" evidence="8">
    <location>
        <position position="119"/>
    </location>
    <ligand>
        <name>substrate</name>
    </ligand>
</feature>
<organism evidence="11 12">
    <name type="scientific">Rariglobus hedericola</name>
    <dbReference type="NCBI Taxonomy" id="2597822"/>
    <lineage>
        <taxon>Bacteria</taxon>
        <taxon>Pseudomonadati</taxon>
        <taxon>Verrucomicrobiota</taxon>
        <taxon>Opitutia</taxon>
        <taxon>Opitutales</taxon>
        <taxon>Opitutaceae</taxon>
        <taxon>Rariglobus</taxon>
    </lineage>
</organism>
<evidence type="ECO:0000256" key="9">
    <source>
        <dbReference type="SAM" id="SignalP"/>
    </source>
</evidence>
<proteinExistence type="inferred from homology"/>
<feature type="binding site" evidence="8">
    <location>
        <begin position="227"/>
        <end position="229"/>
    </location>
    <ligand>
        <name>substrate</name>
    </ligand>
</feature>
<dbReference type="SUPFAM" id="SSF50156">
    <property type="entry name" value="PDZ domain-like"/>
    <property type="match status" value="2"/>
</dbReference>